<dbReference type="AlphaFoldDB" id="A0A031JNA0"/>
<comment type="caution">
    <text evidence="1">The sequence shown here is derived from an EMBL/GenBank/DDBJ whole genome shotgun (WGS) entry which is preliminary data.</text>
</comment>
<evidence type="ECO:0000313" key="2">
    <source>
        <dbReference type="Proteomes" id="UP000024329"/>
    </source>
</evidence>
<name>A0A031JNA0_9SPHN</name>
<evidence type="ECO:0000313" key="1">
    <source>
        <dbReference type="EMBL" id="EZP74905.1"/>
    </source>
</evidence>
<dbReference type="Proteomes" id="UP000024329">
    <property type="component" value="Unassembled WGS sequence"/>
</dbReference>
<organism evidence="1 2">
    <name type="scientific">Novosphingobium resinovorum</name>
    <dbReference type="NCBI Taxonomy" id="158500"/>
    <lineage>
        <taxon>Bacteria</taxon>
        <taxon>Pseudomonadati</taxon>
        <taxon>Pseudomonadota</taxon>
        <taxon>Alphaproteobacteria</taxon>
        <taxon>Sphingomonadales</taxon>
        <taxon>Sphingomonadaceae</taxon>
        <taxon>Novosphingobium</taxon>
    </lineage>
</organism>
<sequence>MPPIKPAVLTINEFRQWARIGRTKIYEEIGKGALPAKKVGGRTLIPMEGAERWLASHPSLGER</sequence>
<dbReference type="RefSeq" id="WP_036529193.1">
    <property type="nucleotide sequence ID" value="NZ_JFYZ01000040.1"/>
</dbReference>
<protein>
    <submittedName>
        <fullName evidence="1">Uncharacterized protein</fullName>
    </submittedName>
</protein>
<reference evidence="1 2" key="1">
    <citation type="submission" date="2014-03" db="EMBL/GenBank/DDBJ databases">
        <title>Whole genome sequence of Novosphingobium resinovorum KF1.</title>
        <authorList>
            <person name="Gan H.M."/>
            <person name="Gan H.Y."/>
            <person name="Chew T.H."/>
            <person name="Savka M.A."/>
        </authorList>
    </citation>
    <scope>NUCLEOTIDE SEQUENCE [LARGE SCALE GENOMIC DNA]</scope>
    <source>
        <strain evidence="1 2">KF1</strain>
    </source>
</reference>
<dbReference type="eggNOG" id="ENOG5033FP9">
    <property type="taxonomic scope" value="Bacteria"/>
</dbReference>
<accession>A0A031JNA0</accession>
<dbReference type="EMBL" id="JFYZ01000040">
    <property type="protein sequence ID" value="EZP74905.1"/>
    <property type="molecule type" value="Genomic_DNA"/>
</dbReference>
<dbReference type="PATRIC" id="fig|158500.4.peg.4719"/>
<proteinExistence type="predicted"/>
<gene>
    <name evidence="1" type="ORF">BV97_04643</name>
</gene>